<comment type="caution">
    <text evidence="1">The sequence shown here is derived from an EMBL/GenBank/DDBJ whole genome shotgun (WGS) entry which is preliminary data.</text>
</comment>
<evidence type="ECO:0000313" key="2">
    <source>
        <dbReference type="Proteomes" id="UP000293562"/>
    </source>
</evidence>
<reference evidence="1 2" key="1">
    <citation type="submission" date="2019-02" db="EMBL/GenBank/DDBJ databases">
        <title>Genomic Encyclopedia of Type Strains, Phase IV (KMG-IV): sequencing the most valuable type-strain genomes for metagenomic binning, comparative biology and taxonomic classification.</title>
        <authorList>
            <person name="Goeker M."/>
        </authorList>
    </citation>
    <scope>NUCLEOTIDE SEQUENCE [LARGE SCALE GENOMIC DNA]</scope>
    <source>
        <strain evidence="1 2">DSM 28825</strain>
    </source>
</reference>
<proteinExistence type="predicted"/>
<dbReference type="AlphaFoldDB" id="A0A4Q7V3P0"/>
<dbReference type="EMBL" id="SHKN01000008">
    <property type="protein sequence ID" value="RZT91031.1"/>
    <property type="molecule type" value="Genomic_DNA"/>
</dbReference>
<sequence>MKTIVVILLMLISSISFGQSEIKLSVRQIQNSFNNLARTNSQVNKIFIFDNKSNVSEKEIIYGEKISDEMNILATEDNQGLDAIILNLSDISKANNIAVFFEYCNTMIMAVDSTLSKDEAEILLKGLFIQVKHSGFGKKYTYDLNGLTYSVFAAPKEFIFGIE</sequence>
<accession>A0A4Q7V3P0</accession>
<dbReference type="Proteomes" id="UP000293562">
    <property type="component" value="Unassembled WGS sequence"/>
</dbReference>
<dbReference type="RefSeq" id="WP_130308701.1">
    <property type="nucleotide sequence ID" value="NZ_SHKN01000008.1"/>
</dbReference>
<name>A0A4Q7V3P0_9BACT</name>
<protein>
    <submittedName>
        <fullName evidence="1">Uncharacterized protein</fullName>
    </submittedName>
</protein>
<organism evidence="1 2">
    <name type="scientific">Ancylomarina subtilis</name>
    <dbReference type="NCBI Taxonomy" id="1639035"/>
    <lineage>
        <taxon>Bacteria</taxon>
        <taxon>Pseudomonadati</taxon>
        <taxon>Bacteroidota</taxon>
        <taxon>Bacteroidia</taxon>
        <taxon>Marinilabiliales</taxon>
        <taxon>Marinifilaceae</taxon>
        <taxon>Ancylomarina</taxon>
    </lineage>
</organism>
<keyword evidence="2" id="KW-1185">Reference proteome</keyword>
<gene>
    <name evidence="1" type="ORF">EV201_3361</name>
</gene>
<evidence type="ECO:0000313" key="1">
    <source>
        <dbReference type="EMBL" id="RZT91031.1"/>
    </source>
</evidence>